<dbReference type="InterPro" id="IPR050147">
    <property type="entry name" value="Ser/Thr_Dehydratase"/>
</dbReference>
<accession>A0A3L8PS30</accession>
<dbReference type="InterPro" id="IPR027278">
    <property type="entry name" value="ACCD_DCysDesulf"/>
</dbReference>
<dbReference type="EC" id="4.3.1.17" evidence="4"/>
<dbReference type="InterPro" id="IPR001926">
    <property type="entry name" value="TrpB-like_PALP"/>
</dbReference>
<dbReference type="PIRSF" id="PIRSF006278">
    <property type="entry name" value="ACCD_DCysDesulf"/>
    <property type="match status" value="1"/>
</dbReference>
<dbReference type="OrthoDB" id="9811476at2"/>
<dbReference type="RefSeq" id="WP_121840449.1">
    <property type="nucleotide sequence ID" value="NZ_ML014836.1"/>
</dbReference>
<keyword evidence="5" id="KW-0663">Pyridoxal phosphate</keyword>
<reference evidence="9 10" key="1">
    <citation type="submission" date="2018-09" db="EMBL/GenBank/DDBJ databases">
        <title>Phylogeny of the Shewanellaceae, and recommendation for two new genera, Pseudoshewanella and Parashewanella.</title>
        <authorList>
            <person name="Wang G."/>
        </authorList>
    </citation>
    <scope>NUCLEOTIDE SEQUENCE [LARGE SCALE GENOMIC DNA]</scope>
    <source>
        <strain evidence="9 10">C51</strain>
    </source>
</reference>
<proteinExistence type="inferred from homology"/>
<comment type="similarity">
    <text evidence="2">Belongs to the ACC deaminase/D-cysteine desulfhydrase family.</text>
</comment>
<dbReference type="Gene3D" id="3.40.50.1100">
    <property type="match status" value="2"/>
</dbReference>
<keyword evidence="10" id="KW-1185">Reference proteome</keyword>
<dbReference type="GO" id="GO:0006565">
    <property type="term" value="P:L-serine catabolic process"/>
    <property type="evidence" value="ECO:0007669"/>
    <property type="project" value="TreeGrafter"/>
</dbReference>
<evidence type="ECO:0000256" key="4">
    <source>
        <dbReference type="ARBA" id="ARBA00012093"/>
    </source>
</evidence>
<evidence type="ECO:0000313" key="9">
    <source>
        <dbReference type="EMBL" id="RLV58220.1"/>
    </source>
</evidence>
<dbReference type="InterPro" id="IPR036052">
    <property type="entry name" value="TrpB-like_PALP_sf"/>
</dbReference>
<dbReference type="GO" id="GO:0016846">
    <property type="term" value="F:carbon-sulfur lyase activity"/>
    <property type="evidence" value="ECO:0007669"/>
    <property type="project" value="UniProtKB-ARBA"/>
</dbReference>
<feature type="domain" description="Tryptophan synthase beta chain-like PALP" evidence="8">
    <location>
        <begin position="5"/>
        <end position="275"/>
    </location>
</feature>
<evidence type="ECO:0000256" key="2">
    <source>
        <dbReference type="ARBA" id="ARBA00008639"/>
    </source>
</evidence>
<protein>
    <recommendedName>
        <fullName evidence="4">L-serine ammonia-lyase</fullName>
        <ecNumber evidence="4">4.3.1.17</ecNumber>
    </recommendedName>
</protein>
<sequence>MTKLLHINTPLIQSLSLGQKLNANVWLKMDAMQPSGSFKTRGIGFICQQYAKQGAKGFVSSSGGNAGLAVAYCGRQLNIPVTVYVPKTTKQRAIDLIQAEGATVIVKGCNWAEAHTSAIQTCSDHIRYIHPFDAPEIWQGHATIIDEVFDAGQVPDAVVLSVGGGGLLCGVVEGLKRNNAANTPILAVETNGADSLTQACQAGEQVDINNITSIATSLGATQVATQAFKYTQQYPITPHTVTDLEAIIGCKTLLDEHRILTEPACGASIAATLNCDNPFWQDKR</sequence>
<dbReference type="GO" id="GO:0009097">
    <property type="term" value="P:isoleucine biosynthetic process"/>
    <property type="evidence" value="ECO:0007669"/>
    <property type="project" value="TreeGrafter"/>
</dbReference>
<dbReference type="Pfam" id="PF00291">
    <property type="entry name" value="PALP"/>
    <property type="match status" value="1"/>
</dbReference>
<dbReference type="AlphaFoldDB" id="A0A3L8PS30"/>
<dbReference type="EMBL" id="QZEI01000087">
    <property type="protein sequence ID" value="RLV58220.1"/>
    <property type="molecule type" value="Genomic_DNA"/>
</dbReference>
<dbReference type="GO" id="GO:0006567">
    <property type="term" value="P:L-threonine catabolic process"/>
    <property type="evidence" value="ECO:0007669"/>
    <property type="project" value="TreeGrafter"/>
</dbReference>
<dbReference type="Proteomes" id="UP000281474">
    <property type="component" value="Unassembled WGS sequence"/>
</dbReference>
<comment type="catalytic activity">
    <reaction evidence="7">
        <text>L-serine = pyruvate + NH4(+)</text>
        <dbReference type="Rhea" id="RHEA:19169"/>
        <dbReference type="ChEBI" id="CHEBI:15361"/>
        <dbReference type="ChEBI" id="CHEBI:28938"/>
        <dbReference type="ChEBI" id="CHEBI:33384"/>
        <dbReference type="EC" id="4.3.1.17"/>
    </reaction>
</comment>
<evidence type="ECO:0000256" key="5">
    <source>
        <dbReference type="ARBA" id="ARBA00022898"/>
    </source>
</evidence>
<comment type="caution">
    <text evidence="9">The sequence shown here is derived from an EMBL/GenBank/DDBJ whole genome shotgun (WGS) entry which is preliminary data.</text>
</comment>
<name>A0A3L8PS30_9GAMM</name>
<comment type="similarity">
    <text evidence="3">Belongs to the serine/threonine dehydratase family.</text>
</comment>
<keyword evidence="6" id="KW-0456">Lyase</keyword>
<evidence type="ECO:0000259" key="8">
    <source>
        <dbReference type="Pfam" id="PF00291"/>
    </source>
</evidence>
<dbReference type="GO" id="GO:0003941">
    <property type="term" value="F:L-serine ammonia-lyase activity"/>
    <property type="evidence" value="ECO:0007669"/>
    <property type="project" value="UniProtKB-EC"/>
</dbReference>
<dbReference type="SUPFAM" id="SSF53686">
    <property type="entry name" value="Tryptophan synthase beta subunit-like PLP-dependent enzymes"/>
    <property type="match status" value="1"/>
</dbReference>
<evidence type="ECO:0000313" key="10">
    <source>
        <dbReference type="Proteomes" id="UP000281474"/>
    </source>
</evidence>
<dbReference type="PANTHER" id="PTHR48078">
    <property type="entry name" value="THREONINE DEHYDRATASE, MITOCHONDRIAL-RELATED"/>
    <property type="match status" value="1"/>
</dbReference>
<evidence type="ECO:0000256" key="7">
    <source>
        <dbReference type="ARBA" id="ARBA00049406"/>
    </source>
</evidence>
<evidence type="ECO:0000256" key="6">
    <source>
        <dbReference type="ARBA" id="ARBA00023239"/>
    </source>
</evidence>
<evidence type="ECO:0000256" key="3">
    <source>
        <dbReference type="ARBA" id="ARBA00010869"/>
    </source>
</evidence>
<comment type="cofactor">
    <cofactor evidence="1">
        <name>pyridoxal 5'-phosphate</name>
        <dbReference type="ChEBI" id="CHEBI:597326"/>
    </cofactor>
</comment>
<dbReference type="PANTHER" id="PTHR48078:SF2">
    <property type="entry name" value="CATABOLIC L-SERINE_THREONINE DEHYDRATASE"/>
    <property type="match status" value="1"/>
</dbReference>
<gene>
    <name evidence="9" type="ORF">D5018_18370</name>
</gene>
<evidence type="ECO:0000256" key="1">
    <source>
        <dbReference type="ARBA" id="ARBA00001933"/>
    </source>
</evidence>
<organism evidence="9 10">
    <name type="scientific">Parashewanella curva</name>
    <dbReference type="NCBI Taxonomy" id="2338552"/>
    <lineage>
        <taxon>Bacteria</taxon>
        <taxon>Pseudomonadati</taxon>
        <taxon>Pseudomonadota</taxon>
        <taxon>Gammaproteobacteria</taxon>
        <taxon>Alteromonadales</taxon>
        <taxon>Shewanellaceae</taxon>
        <taxon>Parashewanella</taxon>
    </lineage>
</organism>
<dbReference type="GO" id="GO:0004794">
    <property type="term" value="F:threonine deaminase activity"/>
    <property type="evidence" value="ECO:0007669"/>
    <property type="project" value="TreeGrafter"/>
</dbReference>